<organism evidence="2 3">
    <name type="scientific">Paramecium primaurelia</name>
    <dbReference type="NCBI Taxonomy" id="5886"/>
    <lineage>
        <taxon>Eukaryota</taxon>
        <taxon>Sar</taxon>
        <taxon>Alveolata</taxon>
        <taxon>Ciliophora</taxon>
        <taxon>Intramacronucleata</taxon>
        <taxon>Oligohymenophorea</taxon>
        <taxon>Peniculida</taxon>
        <taxon>Parameciidae</taxon>
        <taxon>Paramecium</taxon>
    </lineage>
</organism>
<gene>
    <name evidence="2" type="ORF">PPRIM_AZ9-3.1.T0690038</name>
</gene>
<evidence type="ECO:0000313" key="3">
    <source>
        <dbReference type="Proteomes" id="UP000688137"/>
    </source>
</evidence>
<feature type="compositionally biased region" description="Basic and acidic residues" evidence="1">
    <location>
        <begin position="19"/>
        <end position="28"/>
    </location>
</feature>
<comment type="caution">
    <text evidence="2">The sequence shown here is derived from an EMBL/GenBank/DDBJ whole genome shotgun (WGS) entry which is preliminary data.</text>
</comment>
<name>A0A8S1MPH9_PARPR</name>
<accession>A0A8S1MPH9</accession>
<protein>
    <submittedName>
        <fullName evidence="2">Uncharacterized protein</fullName>
    </submittedName>
</protein>
<proteinExistence type="predicted"/>
<feature type="region of interest" description="Disordered" evidence="1">
    <location>
        <begin position="1"/>
        <end position="72"/>
    </location>
</feature>
<reference evidence="2" key="1">
    <citation type="submission" date="2021-01" db="EMBL/GenBank/DDBJ databases">
        <authorList>
            <consortium name="Genoscope - CEA"/>
            <person name="William W."/>
        </authorList>
    </citation>
    <scope>NUCLEOTIDE SEQUENCE</scope>
</reference>
<dbReference type="AlphaFoldDB" id="A0A8S1MPH9"/>
<evidence type="ECO:0000256" key="1">
    <source>
        <dbReference type="SAM" id="MobiDB-lite"/>
    </source>
</evidence>
<evidence type="ECO:0000313" key="2">
    <source>
        <dbReference type="EMBL" id="CAD8082957.1"/>
    </source>
</evidence>
<feature type="compositionally biased region" description="Basic and acidic residues" evidence="1">
    <location>
        <begin position="62"/>
        <end position="72"/>
    </location>
</feature>
<dbReference type="EMBL" id="CAJJDM010000072">
    <property type="protein sequence ID" value="CAD8082957.1"/>
    <property type="molecule type" value="Genomic_DNA"/>
</dbReference>
<dbReference type="Proteomes" id="UP000688137">
    <property type="component" value="Unassembled WGS sequence"/>
</dbReference>
<sequence length="134" mass="15267">MNDSKGPKIMSSHSFNSIKNEEPKKAEVIDEQSLQTTQKRGQPKINISRLPPAFANKKPQKKQIEPLAQKKEQKQQVQQNLQNIEAIQEYKQVSQMLSPLKALIINQTLARTQLAIKESISTISLVHERPKENT</sequence>
<keyword evidence="3" id="KW-1185">Reference proteome</keyword>